<dbReference type="EMBL" id="BOOU01000067">
    <property type="protein sequence ID" value="GII79998.1"/>
    <property type="molecule type" value="Genomic_DNA"/>
</dbReference>
<comment type="caution">
    <text evidence="1">The sequence shown here is derived from an EMBL/GenBank/DDBJ whole genome shotgun (WGS) entry which is preliminary data.</text>
</comment>
<gene>
    <name evidence="1" type="ORF">Sru01_49800</name>
</gene>
<accession>A0A919R673</accession>
<name>A0A919R673_9ACTN</name>
<sequence length="72" mass="7537">MSPVAQLDLDADIFDLDLEFVLEAELPAAIQACSGSDYTCTTNVSYSGTCAATQNCGGCTPTYGRQAPGMCY</sequence>
<reference evidence="1" key="1">
    <citation type="submission" date="2021-01" db="EMBL/GenBank/DDBJ databases">
        <title>Whole genome shotgun sequence of Sphaerisporangium rufum NBRC 109079.</title>
        <authorList>
            <person name="Komaki H."/>
            <person name="Tamura T."/>
        </authorList>
    </citation>
    <scope>NUCLEOTIDE SEQUENCE</scope>
    <source>
        <strain evidence="1">NBRC 109079</strain>
    </source>
</reference>
<protein>
    <submittedName>
        <fullName evidence="1">Uncharacterized protein</fullName>
    </submittedName>
</protein>
<proteinExistence type="predicted"/>
<organism evidence="1 2">
    <name type="scientific">Sphaerisporangium rufum</name>
    <dbReference type="NCBI Taxonomy" id="1381558"/>
    <lineage>
        <taxon>Bacteria</taxon>
        <taxon>Bacillati</taxon>
        <taxon>Actinomycetota</taxon>
        <taxon>Actinomycetes</taxon>
        <taxon>Streptosporangiales</taxon>
        <taxon>Streptosporangiaceae</taxon>
        <taxon>Sphaerisporangium</taxon>
    </lineage>
</organism>
<dbReference type="RefSeq" id="WP_203990244.1">
    <property type="nucleotide sequence ID" value="NZ_BOOU01000067.1"/>
</dbReference>
<keyword evidence="2" id="KW-1185">Reference proteome</keyword>
<dbReference type="AlphaFoldDB" id="A0A919R673"/>
<evidence type="ECO:0000313" key="1">
    <source>
        <dbReference type="EMBL" id="GII79998.1"/>
    </source>
</evidence>
<dbReference type="Proteomes" id="UP000655287">
    <property type="component" value="Unassembled WGS sequence"/>
</dbReference>
<evidence type="ECO:0000313" key="2">
    <source>
        <dbReference type="Proteomes" id="UP000655287"/>
    </source>
</evidence>